<dbReference type="OrthoDB" id="378564at2759"/>
<evidence type="ECO:0000256" key="3">
    <source>
        <dbReference type="ARBA" id="ARBA00022692"/>
    </source>
</evidence>
<reference evidence="8" key="1">
    <citation type="submission" date="2016-04" db="EMBL/GenBank/DDBJ databases">
        <authorList>
            <person name="Evans L.H."/>
            <person name="Alamgir A."/>
            <person name="Owens N."/>
            <person name="Weber N.D."/>
            <person name="Virtaneva K."/>
            <person name="Barbian K."/>
            <person name="Babar A."/>
            <person name="Rosenke K."/>
        </authorList>
    </citation>
    <scope>NUCLEOTIDE SEQUENCE [LARGE SCALE GENOMIC DNA]</scope>
    <source>
        <strain evidence="8">CBS 101.48</strain>
    </source>
</reference>
<feature type="transmembrane region" description="Helical" evidence="7">
    <location>
        <begin position="508"/>
        <end position="527"/>
    </location>
</feature>
<evidence type="ECO:0000256" key="2">
    <source>
        <dbReference type="ARBA" id="ARBA00009310"/>
    </source>
</evidence>
<comment type="subcellular location">
    <subcellularLocation>
        <location evidence="1">Membrane</location>
        <topology evidence="1">Multi-pass membrane protein</topology>
    </subcellularLocation>
</comment>
<feature type="region of interest" description="Disordered" evidence="6">
    <location>
        <begin position="213"/>
        <end position="236"/>
    </location>
</feature>
<protein>
    <recommendedName>
        <fullName evidence="10">Cleft lip and palate transmembrane 1</fullName>
    </recommendedName>
</protein>
<evidence type="ECO:0008006" key="10">
    <source>
        <dbReference type="Google" id="ProtNLM"/>
    </source>
</evidence>
<sequence length="646" mass="74126">MPETSAQAQRPQRSENESFFAKYGGQMLQMLMIWLVMRFVSGGLFPNQQNSSNSNSNNIPPPVNKVGGATMRDHAPHVPSSVYYYPQPEIPMEDLADHFTPLWSKHTVMDLSVFINEDEYFFQYHATPAWQAKNIVYGDNVDDRREHRIAIPVTETLKNNGTLYAHLFMTPQGSPIDPNHPSFVGNNVLYRRHVLTKYYPRVAIVKQKKLLGKGEDSEHTTDHEETGQEQQQQHSGLGGFGLDLLTNLTRQAPLTAYWHENVTFAVITDGNMLIPKASMQPPVIKHIPFDSDLARDPSGKVGYYKPIVFTNDFWLLRQNAYPINDTLSTLPLTIHLEPMSTSKFSIYASINEVLNNQQSSSAMGGMSSSELDEVKRMFLETNPILLAVTICVSLLHSLFEMLAFKNDIAFWKKKDNSTGVSVRSIIVNIFFQAVIFLYLLDNNQETSWMIMIGQGMGLLIEVWKVFKALKYEVVWRPGRLLPSLAVKTTTTTEEEDETSKYDAIAFKYLTWLSYPLLAGYAVYSLLYDEHKSWYSFVLKTLVEFVYLFGFITMIPQLYINYRLKSVAHMPWRTLMYKSLNTFIDDLFAFVIKMPTLHRIACLRDDAVFIVYLYQRYKYKVDPTRANEYGQVGEAKTDDSKETKKDQ</sequence>
<comment type="similarity">
    <text evidence="2">Belongs to the CLPTM1 family.</text>
</comment>
<evidence type="ECO:0000256" key="5">
    <source>
        <dbReference type="ARBA" id="ARBA00023136"/>
    </source>
</evidence>
<dbReference type="OMA" id="TLWAHFY"/>
<keyword evidence="4 7" id="KW-1133">Transmembrane helix</keyword>
<dbReference type="STRING" id="4829.A0A163JVC8"/>
<gene>
    <name evidence="8" type="primary">ABSGL_08042.1 scaffold 9578</name>
</gene>
<dbReference type="PANTHER" id="PTHR21347">
    <property type="entry name" value="CLEFT LIP AND PALATE ASSOCIATED TRANSMEMBRANE PROTEIN-RELATED"/>
    <property type="match status" value="1"/>
</dbReference>
<accession>A0A163JVC8</accession>
<feature type="transmembrane region" description="Helical" evidence="7">
    <location>
        <begin position="420"/>
        <end position="440"/>
    </location>
</feature>
<evidence type="ECO:0000256" key="6">
    <source>
        <dbReference type="SAM" id="MobiDB-lite"/>
    </source>
</evidence>
<dbReference type="Pfam" id="PF05602">
    <property type="entry name" value="CLPTM1"/>
    <property type="match status" value="1"/>
</dbReference>
<evidence type="ECO:0000256" key="4">
    <source>
        <dbReference type="ARBA" id="ARBA00022989"/>
    </source>
</evidence>
<feature type="region of interest" description="Disordered" evidence="6">
    <location>
        <begin position="50"/>
        <end position="71"/>
    </location>
</feature>
<dbReference type="InParanoid" id="A0A163JVC8"/>
<feature type="transmembrane region" description="Helical" evidence="7">
    <location>
        <begin position="384"/>
        <end position="404"/>
    </location>
</feature>
<keyword evidence="9" id="KW-1185">Reference proteome</keyword>
<evidence type="ECO:0000256" key="7">
    <source>
        <dbReference type="SAM" id="Phobius"/>
    </source>
</evidence>
<dbReference type="GO" id="GO:0016020">
    <property type="term" value="C:membrane"/>
    <property type="evidence" value="ECO:0007669"/>
    <property type="project" value="UniProtKB-SubCell"/>
</dbReference>
<dbReference type="AlphaFoldDB" id="A0A163JVC8"/>
<dbReference type="EMBL" id="LT553800">
    <property type="protein sequence ID" value="SAM02263.1"/>
    <property type="molecule type" value="Genomic_DNA"/>
</dbReference>
<proteinExistence type="inferred from homology"/>
<organism evidence="8">
    <name type="scientific">Absidia glauca</name>
    <name type="common">Pin mould</name>
    <dbReference type="NCBI Taxonomy" id="4829"/>
    <lineage>
        <taxon>Eukaryota</taxon>
        <taxon>Fungi</taxon>
        <taxon>Fungi incertae sedis</taxon>
        <taxon>Mucoromycota</taxon>
        <taxon>Mucoromycotina</taxon>
        <taxon>Mucoromycetes</taxon>
        <taxon>Mucorales</taxon>
        <taxon>Cunninghamellaceae</taxon>
        <taxon>Absidia</taxon>
    </lineage>
</organism>
<feature type="compositionally biased region" description="Basic and acidic residues" evidence="6">
    <location>
        <begin position="213"/>
        <end position="226"/>
    </location>
</feature>
<dbReference type="GO" id="GO:0012505">
    <property type="term" value="C:endomembrane system"/>
    <property type="evidence" value="ECO:0007669"/>
    <property type="project" value="TreeGrafter"/>
</dbReference>
<evidence type="ECO:0000256" key="1">
    <source>
        <dbReference type="ARBA" id="ARBA00004141"/>
    </source>
</evidence>
<keyword evidence="5 7" id="KW-0472">Membrane</keyword>
<dbReference type="Proteomes" id="UP000078561">
    <property type="component" value="Unassembled WGS sequence"/>
</dbReference>
<evidence type="ECO:0000313" key="8">
    <source>
        <dbReference type="EMBL" id="SAM02263.1"/>
    </source>
</evidence>
<name>A0A163JVC8_ABSGL</name>
<dbReference type="PANTHER" id="PTHR21347:SF0">
    <property type="entry name" value="LIPID SCRAMBLASE CLPTM1L"/>
    <property type="match status" value="1"/>
</dbReference>
<keyword evidence="3 7" id="KW-0812">Transmembrane</keyword>
<dbReference type="InterPro" id="IPR008429">
    <property type="entry name" value="CLPTM1"/>
</dbReference>
<feature type="transmembrane region" description="Helical" evidence="7">
    <location>
        <begin position="533"/>
        <end position="554"/>
    </location>
</feature>
<evidence type="ECO:0000313" key="9">
    <source>
        <dbReference type="Proteomes" id="UP000078561"/>
    </source>
</evidence>